<dbReference type="EMBL" id="GBXM01065810">
    <property type="protein sequence ID" value="JAH42767.1"/>
    <property type="molecule type" value="Transcribed_RNA"/>
</dbReference>
<name>A0A0E9SNG9_ANGAN</name>
<reference evidence="1" key="2">
    <citation type="journal article" date="2015" name="Fish Shellfish Immunol.">
        <title>Early steps in the European eel (Anguilla anguilla)-Vibrio vulnificus interaction in the gills: Role of the RtxA13 toxin.</title>
        <authorList>
            <person name="Callol A."/>
            <person name="Pajuelo D."/>
            <person name="Ebbesson L."/>
            <person name="Teles M."/>
            <person name="MacKenzie S."/>
            <person name="Amaro C."/>
        </authorList>
    </citation>
    <scope>NUCLEOTIDE SEQUENCE</scope>
</reference>
<accession>A0A0E9SNG9</accession>
<dbReference type="AlphaFoldDB" id="A0A0E9SNG9"/>
<organism evidence="1">
    <name type="scientific">Anguilla anguilla</name>
    <name type="common">European freshwater eel</name>
    <name type="synonym">Muraena anguilla</name>
    <dbReference type="NCBI Taxonomy" id="7936"/>
    <lineage>
        <taxon>Eukaryota</taxon>
        <taxon>Metazoa</taxon>
        <taxon>Chordata</taxon>
        <taxon>Craniata</taxon>
        <taxon>Vertebrata</taxon>
        <taxon>Euteleostomi</taxon>
        <taxon>Actinopterygii</taxon>
        <taxon>Neopterygii</taxon>
        <taxon>Teleostei</taxon>
        <taxon>Anguilliformes</taxon>
        <taxon>Anguillidae</taxon>
        <taxon>Anguilla</taxon>
    </lineage>
</organism>
<evidence type="ECO:0000313" key="1">
    <source>
        <dbReference type="EMBL" id="JAH42767.1"/>
    </source>
</evidence>
<proteinExistence type="predicted"/>
<protein>
    <submittedName>
        <fullName evidence="1">Uncharacterized protein</fullName>
    </submittedName>
</protein>
<sequence>MKWMVMQSALRKLFKRTQYGWAFRDPRTSSEKRKLLQRDNLTTGRD</sequence>
<reference evidence="1" key="1">
    <citation type="submission" date="2014-11" db="EMBL/GenBank/DDBJ databases">
        <authorList>
            <person name="Amaro Gonzalez C."/>
        </authorList>
    </citation>
    <scope>NUCLEOTIDE SEQUENCE</scope>
</reference>